<proteinExistence type="predicted"/>
<reference evidence="1 2" key="1">
    <citation type="journal article" date="2018" name="PLoS Genet.">
        <title>Population sequencing reveals clonal diversity and ancestral inbreeding in the grapevine cultivar Chardonnay.</title>
        <authorList>
            <person name="Roach M.J."/>
            <person name="Johnson D.L."/>
            <person name="Bohlmann J."/>
            <person name="van Vuuren H.J."/>
            <person name="Jones S.J."/>
            <person name="Pretorius I.S."/>
            <person name="Schmidt S.A."/>
            <person name="Borneman A.R."/>
        </authorList>
    </citation>
    <scope>NUCLEOTIDE SEQUENCE [LARGE SCALE GENOMIC DNA]</scope>
    <source>
        <strain evidence="2">cv. Chardonnay</strain>
        <tissue evidence="1">Leaf</tissue>
    </source>
</reference>
<dbReference type="EMBL" id="QGNW01000421">
    <property type="protein sequence ID" value="RVW72161.1"/>
    <property type="molecule type" value="Genomic_DNA"/>
</dbReference>
<organism evidence="1 2">
    <name type="scientific">Vitis vinifera</name>
    <name type="common">Grape</name>
    <dbReference type="NCBI Taxonomy" id="29760"/>
    <lineage>
        <taxon>Eukaryota</taxon>
        <taxon>Viridiplantae</taxon>
        <taxon>Streptophyta</taxon>
        <taxon>Embryophyta</taxon>
        <taxon>Tracheophyta</taxon>
        <taxon>Spermatophyta</taxon>
        <taxon>Magnoliopsida</taxon>
        <taxon>eudicotyledons</taxon>
        <taxon>Gunneridae</taxon>
        <taxon>Pentapetalae</taxon>
        <taxon>rosids</taxon>
        <taxon>Vitales</taxon>
        <taxon>Vitaceae</taxon>
        <taxon>Viteae</taxon>
        <taxon>Vitis</taxon>
    </lineage>
</organism>
<name>A0A438GIY0_VITVI</name>
<dbReference type="Proteomes" id="UP000288805">
    <property type="component" value="Unassembled WGS sequence"/>
</dbReference>
<sequence>MDAFFAVKEVLLTDQGRAGPGSKALINFNSNCILRLCSQKQFHIDPGCILEGSFLISFIMVQEISLLSQFQHKHIVQYYGSFKVFFNSFLLDWVHVMYHSWN</sequence>
<accession>A0A438GIY0</accession>
<evidence type="ECO:0000313" key="1">
    <source>
        <dbReference type="EMBL" id="RVW72161.1"/>
    </source>
</evidence>
<dbReference type="AlphaFoldDB" id="A0A438GIY0"/>
<evidence type="ECO:0000313" key="2">
    <source>
        <dbReference type="Proteomes" id="UP000288805"/>
    </source>
</evidence>
<protein>
    <submittedName>
        <fullName evidence="1">Uncharacterized protein</fullName>
    </submittedName>
</protein>
<comment type="caution">
    <text evidence="1">The sequence shown here is derived from an EMBL/GenBank/DDBJ whole genome shotgun (WGS) entry which is preliminary data.</text>
</comment>
<gene>
    <name evidence="1" type="ORF">CK203_061813</name>
</gene>